<gene>
    <name evidence="1" type="ORF">AAG747_22325</name>
</gene>
<organism evidence="1 2">
    <name type="scientific">Rapidithrix thailandica</name>
    <dbReference type="NCBI Taxonomy" id="413964"/>
    <lineage>
        <taxon>Bacteria</taxon>
        <taxon>Pseudomonadati</taxon>
        <taxon>Bacteroidota</taxon>
        <taxon>Cytophagia</taxon>
        <taxon>Cytophagales</taxon>
        <taxon>Flammeovirgaceae</taxon>
        <taxon>Rapidithrix</taxon>
    </lineage>
</organism>
<evidence type="ECO:0000313" key="1">
    <source>
        <dbReference type="EMBL" id="MEN7550673.1"/>
    </source>
</evidence>
<keyword evidence="2" id="KW-1185">Reference proteome</keyword>
<dbReference type="EMBL" id="JBDKWZ010000015">
    <property type="protein sequence ID" value="MEN7550673.1"/>
    <property type="molecule type" value="Genomic_DNA"/>
</dbReference>
<evidence type="ECO:0000313" key="2">
    <source>
        <dbReference type="Proteomes" id="UP001403385"/>
    </source>
</evidence>
<reference evidence="1 2" key="1">
    <citation type="submission" date="2024-04" db="EMBL/GenBank/DDBJ databases">
        <title>Novel genus in family Flammeovirgaceae.</title>
        <authorList>
            <person name="Nguyen T.H."/>
            <person name="Vuong T.Q."/>
            <person name="Le H."/>
            <person name="Kim S.-G."/>
        </authorList>
    </citation>
    <scope>NUCLEOTIDE SEQUENCE [LARGE SCALE GENOMIC DNA]</scope>
    <source>
        <strain evidence="1 2">JCM 23209</strain>
    </source>
</reference>
<accession>A0AAW9S9V1</accession>
<dbReference type="Proteomes" id="UP001403385">
    <property type="component" value="Unassembled WGS sequence"/>
</dbReference>
<dbReference type="RefSeq" id="WP_346823456.1">
    <property type="nucleotide sequence ID" value="NZ_JBDKWZ010000015.1"/>
</dbReference>
<dbReference type="AlphaFoldDB" id="A0AAW9S9V1"/>
<comment type="caution">
    <text evidence="1">The sequence shown here is derived from an EMBL/GenBank/DDBJ whole genome shotgun (WGS) entry which is preliminary data.</text>
</comment>
<proteinExistence type="predicted"/>
<evidence type="ECO:0008006" key="3">
    <source>
        <dbReference type="Google" id="ProtNLM"/>
    </source>
</evidence>
<dbReference type="PROSITE" id="PS51257">
    <property type="entry name" value="PROKAR_LIPOPROTEIN"/>
    <property type="match status" value="1"/>
</dbReference>
<sequence length="164" mass="18551">MVRRYFFILAILLSLQSCQEKTDTKQTLSKPIERDSSTSEKTLVETLDQEGFAVPPGYLSIRQQIYYADSLRTLSNPQGKPLYFHTSQRAKGNTFASARLHALTKAKSDLGKQVLQAFPKSTLSDSPIQLVAPEIVVLLYKPNTQSNNTEVYLEMICLRSRHIQ</sequence>
<name>A0AAW9S9V1_9BACT</name>
<protein>
    <recommendedName>
        <fullName evidence="3">Lipoprotein</fullName>
    </recommendedName>
</protein>